<dbReference type="InterPro" id="IPR011047">
    <property type="entry name" value="Quinoprotein_ADH-like_sf"/>
</dbReference>
<feature type="chain" id="PRO_5035422650" description="EMC1 first beta-propeller domain-containing protein" evidence="1">
    <location>
        <begin position="23"/>
        <end position="404"/>
    </location>
</feature>
<feature type="domain" description="EMC1 first beta-propeller" evidence="2">
    <location>
        <begin position="23"/>
        <end position="130"/>
    </location>
</feature>
<feature type="non-terminal residue" evidence="3">
    <location>
        <position position="1"/>
    </location>
</feature>
<dbReference type="GO" id="GO:0072546">
    <property type="term" value="C:EMC complex"/>
    <property type="evidence" value="ECO:0007669"/>
    <property type="project" value="InterPro"/>
</dbReference>
<dbReference type="GO" id="GO:0034975">
    <property type="term" value="P:protein folding in endoplasmic reticulum"/>
    <property type="evidence" value="ECO:0007669"/>
    <property type="project" value="TreeGrafter"/>
</dbReference>
<proteinExistence type="predicted"/>
<dbReference type="EMBL" id="KZ308362">
    <property type="protein sequence ID" value="KAG8228187.1"/>
    <property type="molecule type" value="Genomic_DNA"/>
</dbReference>
<reference evidence="3" key="1">
    <citation type="submission" date="2013-04" db="EMBL/GenBank/DDBJ databases">
        <authorList>
            <person name="Qu J."/>
            <person name="Murali S.C."/>
            <person name="Bandaranaike D."/>
            <person name="Bellair M."/>
            <person name="Blankenburg K."/>
            <person name="Chao H."/>
            <person name="Dinh H."/>
            <person name="Doddapaneni H."/>
            <person name="Downs B."/>
            <person name="Dugan-Rocha S."/>
            <person name="Elkadiri S."/>
            <person name="Gnanaolivu R.D."/>
            <person name="Hernandez B."/>
            <person name="Javaid M."/>
            <person name="Jayaseelan J.C."/>
            <person name="Lee S."/>
            <person name="Li M."/>
            <person name="Ming W."/>
            <person name="Munidasa M."/>
            <person name="Muniz J."/>
            <person name="Nguyen L."/>
            <person name="Ongeri F."/>
            <person name="Osuji N."/>
            <person name="Pu L.-L."/>
            <person name="Puazo M."/>
            <person name="Qu C."/>
            <person name="Quiroz J."/>
            <person name="Raj R."/>
            <person name="Weissenberger G."/>
            <person name="Xin Y."/>
            <person name="Zou X."/>
            <person name="Han Y."/>
            <person name="Richards S."/>
            <person name="Worley K."/>
            <person name="Muzny D."/>
            <person name="Gibbs R."/>
        </authorList>
    </citation>
    <scope>NUCLEOTIDE SEQUENCE</scope>
    <source>
        <strain evidence="3">Sampled in the wild</strain>
    </source>
</reference>
<keyword evidence="4" id="KW-1185">Reference proteome</keyword>
<dbReference type="InterPro" id="IPR026895">
    <property type="entry name" value="EMC1"/>
</dbReference>
<evidence type="ECO:0000256" key="1">
    <source>
        <dbReference type="SAM" id="SignalP"/>
    </source>
</evidence>
<name>A0A8K0P066_LADFU</name>
<evidence type="ECO:0000313" key="3">
    <source>
        <dbReference type="EMBL" id="KAG8228187.1"/>
    </source>
</evidence>
<dbReference type="SUPFAM" id="SSF50998">
    <property type="entry name" value="Quinoprotein alcohol dehydrogenase-like"/>
    <property type="match status" value="1"/>
</dbReference>
<dbReference type="InterPro" id="IPR058545">
    <property type="entry name" value="Beta-prop_EMC1_1st"/>
</dbReference>
<accession>A0A8K0P066</accession>
<dbReference type="PANTHER" id="PTHR21573:SF0">
    <property type="entry name" value="ER MEMBRANE PROTEIN COMPLEX SUBUNIT 1"/>
    <property type="match status" value="1"/>
</dbReference>
<dbReference type="Pfam" id="PF25293">
    <property type="entry name" value="Beta-prop_EMC1_N"/>
    <property type="match status" value="2"/>
</dbReference>
<comment type="caution">
    <text evidence="3">The sequence shown here is derived from an EMBL/GenBank/DDBJ whole genome shotgun (WGS) entry which is preliminary data.</text>
</comment>
<dbReference type="PANTHER" id="PTHR21573">
    <property type="entry name" value="ER MEMBRANE PROTEIN COMPLEX SUBUNIT 1"/>
    <property type="match status" value="1"/>
</dbReference>
<gene>
    <name evidence="3" type="ORF">J437_LFUL008625</name>
</gene>
<dbReference type="OrthoDB" id="28092at2759"/>
<evidence type="ECO:0000259" key="2">
    <source>
        <dbReference type="Pfam" id="PF25293"/>
    </source>
</evidence>
<feature type="domain" description="EMC1 first beta-propeller" evidence="2">
    <location>
        <begin position="154"/>
        <end position="361"/>
    </location>
</feature>
<keyword evidence="1" id="KW-0732">Signal</keyword>
<dbReference type="Proteomes" id="UP000792457">
    <property type="component" value="Unassembled WGS sequence"/>
</dbReference>
<sequence length="404" mass="44912">MNYIPRVSSFFYHLIFISLCRGLYEDQIGKFDWRQQYVGELKFSFFDEFDGDKIYVGTEKNVLAALKTRTGSIIWRNVFEKRGQGVMQYMHAGPEILTISGVNPVYIRKWDSNSGFLTMESMIQLRHSDSPDTTIWIAKNGVIHQILLESPPMLTINTYSVAGGALMSSRNVSAPWLSSSTRCVTSGGLLACVHEKILKVIDPCSEDSSFSSVPLSFAESWSDLNIESLGSKRSVVVIDGRGGSKAVLCLKDALNNVLKPKTYAADTVVSVVSWEKDQHIILSGIHSDQKLQLSAVLLETGENVPQISSELQLPVSVGKVWIKGARCSFGRKLSCNLLLSSEEHSVMLFQISGDMVWSREEALSSIVSVEILELPVSDMEAVIENSFDSKEGALNKKQLFYRTK</sequence>
<reference evidence="3" key="2">
    <citation type="submission" date="2017-10" db="EMBL/GenBank/DDBJ databases">
        <title>Ladona fulva Genome sequencing and assembly.</title>
        <authorList>
            <person name="Murali S."/>
            <person name="Richards S."/>
            <person name="Bandaranaike D."/>
            <person name="Bellair M."/>
            <person name="Blankenburg K."/>
            <person name="Chao H."/>
            <person name="Dinh H."/>
            <person name="Doddapaneni H."/>
            <person name="Dugan-Rocha S."/>
            <person name="Elkadiri S."/>
            <person name="Gnanaolivu R."/>
            <person name="Hernandez B."/>
            <person name="Skinner E."/>
            <person name="Javaid M."/>
            <person name="Lee S."/>
            <person name="Li M."/>
            <person name="Ming W."/>
            <person name="Munidasa M."/>
            <person name="Muniz J."/>
            <person name="Nguyen L."/>
            <person name="Hughes D."/>
            <person name="Osuji N."/>
            <person name="Pu L.-L."/>
            <person name="Puazo M."/>
            <person name="Qu C."/>
            <person name="Quiroz J."/>
            <person name="Raj R."/>
            <person name="Weissenberger G."/>
            <person name="Xin Y."/>
            <person name="Zou X."/>
            <person name="Han Y."/>
            <person name="Worley K."/>
            <person name="Muzny D."/>
            <person name="Gibbs R."/>
        </authorList>
    </citation>
    <scope>NUCLEOTIDE SEQUENCE</scope>
    <source>
        <strain evidence="3">Sampled in the wild</strain>
    </source>
</reference>
<feature type="signal peptide" evidence="1">
    <location>
        <begin position="1"/>
        <end position="22"/>
    </location>
</feature>
<dbReference type="AlphaFoldDB" id="A0A8K0P066"/>
<protein>
    <recommendedName>
        <fullName evidence="2">EMC1 first beta-propeller domain-containing protein</fullName>
    </recommendedName>
</protein>
<evidence type="ECO:0000313" key="4">
    <source>
        <dbReference type="Proteomes" id="UP000792457"/>
    </source>
</evidence>
<organism evidence="3 4">
    <name type="scientific">Ladona fulva</name>
    <name type="common">Scarce chaser dragonfly</name>
    <name type="synonym">Libellula fulva</name>
    <dbReference type="NCBI Taxonomy" id="123851"/>
    <lineage>
        <taxon>Eukaryota</taxon>
        <taxon>Metazoa</taxon>
        <taxon>Ecdysozoa</taxon>
        <taxon>Arthropoda</taxon>
        <taxon>Hexapoda</taxon>
        <taxon>Insecta</taxon>
        <taxon>Pterygota</taxon>
        <taxon>Palaeoptera</taxon>
        <taxon>Odonata</taxon>
        <taxon>Epiprocta</taxon>
        <taxon>Anisoptera</taxon>
        <taxon>Libelluloidea</taxon>
        <taxon>Libellulidae</taxon>
        <taxon>Ladona</taxon>
    </lineage>
</organism>